<name>A0A6J4JTF6_9ACTN</name>
<reference evidence="2" key="1">
    <citation type="submission" date="2020-02" db="EMBL/GenBank/DDBJ databases">
        <authorList>
            <person name="Meier V. D."/>
        </authorList>
    </citation>
    <scope>NUCLEOTIDE SEQUENCE</scope>
    <source>
        <strain evidence="2">AVDCRST_MAG48</strain>
    </source>
</reference>
<feature type="non-terminal residue" evidence="2">
    <location>
        <position position="1"/>
    </location>
</feature>
<feature type="region of interest" description="Disordered" evidence="1">
    <location>
        <begin position="31"/>
        <end position="207"/>
    </location>
</feature>
<feature type="compositionally biased region" description="Basic residues" evidence="1">
    <location>
        <begin position="69"/>
        <end position="84"/>
    </location>
</feature>
<feature type="compositionally biased region" description="Basic residues" evidence="1">
    <location>
        <begin position="156"/>
        <end position="173"/>
    </location>
</feature>
<feature type="compositionally biased region" description="Basic and acidic residues" evidence="1">
    <location>
        <begin position="182"/>
        <end position="207"/>
    </location>
</feature>
<organism evidence="2">
    <name type="scientific">uncultured Friedmanniella sp</name>
    <dbReference type="NCBI Taxonomy" id="335381"/>
    <lineage>
        <taxon>Bacteria</taxon>
        <taxon>Bacillati</taxon>
        <taxon>Actinomycetota</taxon>
        <taxon>Actinomycetes</taxon>
        <taxon>Propionibacteriales</taxon>
        <taxon>Nocardioidaceae</taxon>
        <taxon>Friedmanniella</taxon>
        <taxon>environmental samples</taxon>
    </lineage>
</organism>
<gene>
    <name evidence="2" type="ORF">AVDCRST_MAG48-191</name>
</gene>
<feature type="compositionally biased region" description="Basic residues" evidence="1">
    <location>
        <begin position="46"/>
        <end position="59"/>
    </location>
</feature>
<sequence>ADEPSRGHGRLCGIGRGVVQELRKRRLRRCASRDLAPGAHPTGACPRHRIRVGSRRGRVRRDGPPGGGRRARCRAAPHGRRRARVARDRVAGRQPAGARVLSRARRPLRPRDDHRRLDAPRHAAADPGDAHRGAVARPGRHVENVASPRASAAGKAHVRGHRRRHRRPCRPGRARAGAAARRSAERLRTDGRHLDPAGIPRESEPRL</sequence>
<dbReference type="AlphaFoldDB" id="A0A6J4JTF6"/>
<feature type="compositionally biased region" description="Basic and acidic residues" evidence="1">
    <location>
        <begin position="109"/>
        <end position="132"/>
    </location>
</feature>
<feature type="non-terminal residue" evidence="2">
    <location>
        <position position="207"/>
    </location>
</feature>
<evidence type="ECO:0000313" key="2">
    <source>
        <dbReference type="EMBL" id="CAA9286820.1"/>
    </source>
</evidence>
<evidence type="ECO:0000256" key="1">
    <source>
        <dbReference type="SAM" id="MobiDB-lite"/>
    </source>
</evidence>
<accession>A0A6J4JTF6</accession>
<proteinExistence type="predicted"/>
<protein>
    <submittedName>
        <fullName evidence="2">Uncharacterized protein</fullName>
    </submittedName>
</protein>
<dbReference type="EMBL" id="CADCTS010000029">
    <property type="protein sequence ID" value="CAA9286820.1"/>
    <property type="molecule type" value="Genomic_DNA"/>
</dbReference>